<gene>
    <name evidence="6" type="ORF">K435DRAFT_744595</name>
</gene>
<accession>A0A4S8MRF8</accession>
<dbReference type="EMBL" id="ML179047">
    <property type="protein sequence ID" value="THV05690.1"/>
    <property type="molecule type" value="Genomic_DNA"/>
</dbReference>
<dbReference type="InterPro" id="IPR050309">
    <property type="entry name" value="Type-B_Carboxylest/Lipase"/>
</dbReference>
<name>A0A4S8MRF8_DENBC</name>
<evidence type="ECO:0000256" key="1">
    <source>
        <dbReference type="ARBA" id="ARBA00005964"/>
    </source>
</evidence>
<dbReference type="SUPFAM" id="SSF53474">
    <property type="entry name" value="alpha/beta-Hydrolases"/>
    <property type="match status" value="2"/>
</dbReference>
<feature type="region of interest" description="Disordered" evidence="3">
    <location>
        <begin position="60"/>
        <end position="115"/>
    </location>
</feature>
<evidence type="ECO:0000256" key="4">
    <source>
        <dbReference type="SAM" id="SignalP"/>
    </source>
</evidence>
<dbReference type="InterPro" id="IPR019819">
    <property type="entry name" value="Carboxylesterase_B_CS"/>
</dbReference>
<proteinExistence type="inferred from homology"/>
<feature type="chain" id="PRO_5020254452" evidence="4">
    <location>
        <begin position="23"/>
        <end position="1179"/>
    </location>
</feature>
<dbReference type="AlphaFoldDB" id="A0A4S8MRF8"/>
<dbReference type="Pfam" id="PF00135">
    <property type="entry name" value="COesterase"/>
    <property type="match status" value="2"/>
</dbReference>
<evidence type="ECO:0000313" key="7">
    <source>
        <dbReference type="Proteomes" id="UP000297245"/>
    </source>
</evidence>
<dbReference type="InterPro" id="IPR002018">
    <property type="entry name" value="CarbesteraseB"/>
</dbReference>
<feature type="signal peptide" evidence="4">
    <location>
        <begin position="1"/>
        <end position="22"/>
    </location>
</feature>
<dbReference type="OrthoDB" id="408631at2759"/>
<keyword evidence="7" id="KW-1185">Reference proteome</keyword>
<comment type="similarity">
    <text evidence="1">Belongs to the type-B carboxylesterase/lipase family.</text>
</comment>
<keyword evidence="2 6" id="KW-0378">Hydrolase</keyword>
<organism evidence="6 7">
    <name type="scientific">Dendrothele bispora (strain CBS 962.96)</name>
    <dbReference type="NCBI Taxonomy" id="1314807"/>
    <lineage>
        <taxon>Eukaryota</taxon>
        <taxon>Fungi</taxon>
        <taxon>Dikarya</taxon>
        <taxon>Basidiomycota</taxon>
        <taxon>Agaricomycotina</taxon>
        <taxon>Agaricomycetes</taxon>
        <taxon>Agaricomycetidae</taxon>
        <taxon>Agaricales</taxon>
        <taxon>Agaricales incertae sedis</taxon>
        <taxon>Dendrothele</taxon>
    </lineage>
</organism>
<feature type="domain" description="Carboxylesterase type B" evidence="5">
    <location>
        <begin position="27"/>
        <end position="519"/>
    </location>
</feature>
<evidence type="ECO:0000256" key="2">
    <source>
        <dbReference type="ARBA" id="ARBA00022801"/>
    </source>
</evidence>
<evidence type="ECO:0000259" key="5">
    <source>
        <dbReference type="Pfam" id="PF00135"/>
    </source>
</evidence>
<evidence type="ECO:0000313" key="6">
    <source>
        <dbReference type="EMBL" id="THV05690.1"/>
    </source>
</evidence>
<reference evidence="6 7" key="1">
    <citation type="journal article" date="2019" name="Nat. Ecol. Evol.">
        <title>Megaphylogeny resolves global patterns of mushroom evolution.</title>
        <authorList>
            <person name="Varga T."/>
            <person name="Krizsan K."/>
            <person name="Foldi C."/>
            <person name="Dima B."/>
            <person name="Sanchez-Garcia M."/>
            <person name="Sanchez-Ramirez S."/>
            <person name="Szollosi G.J."/>
            <person name="Szarkandi J.G."/>
            <person name="Papp V."/>
            <person name="Albert L."/>
            <person name="Andreopoulos W."/>
            <person name="Angelini C."/>
            <person name="Antonin V."/>
            <person name="Barry K.W."/>
            <person name="Bougher N.L."/>
            <person name="Buchanan P."/>
            <person name="Buyck B."/>
            <person name="Bense V."/>
            <person name="Catcheside P."/>
            <person name="Chovatia M."/>
            <person name="Cooper J."/>
            <person name="Damon W."/>
            <person name="Desjardin D."/>
            <person name="Finy P."/>
            <person name="Geml J."/>
            <person name="Haridas S."/>
            <person name="Hughes K."/>
            <person name="Justo A."/>
            <person name="Karasinski D."/>
            <person name="Kautmanova I."/>
            <person name="Kiss B."/>
            <person name="Kocsube S."/>
            <person name="Kotiranta H."/>
            <person name="LaButti K.M."/>
            <person name="Lechner B.E."/>
            <person name="Liimatainen K."/>
            <person name="Lipzen A."/>
            <person name="Lukacs Z."/>
            <person name="Mihaltcheva S."/>
            <person name="Morgado L.N."/>
            <person name="Niskanen T."/>
            <person name="Noordeloos M.E."/>
            <person name="Ohm R.A."/>
            <person name="Ortiz-Santana B."/>
            <person name="Ovrebo C."/>
            <person name="Racz N."/>
            <person name="Riley R."/>
            <person name="Savchenko A."/>
            <person name="Shiryaev A."/>
            <person name="Soop K."/>
            <person name="Spirin V."/>
            <person name="Szebenyi C."/>
            <person name="Tomsovsky M."/>
            <person name="Tulloss R.E."/>
            <person name="Uehling J."/>
            <person name="Grigoriev I.V."/>
            <person name="Vagvolgyi C."/>
            <person name="Papp T."/>
            <person name="Martin F.M."/>
            <person name="Miettinen O."/>
            <person name="Hibbett D.S."/>
            <person name="Nagy L.G."/>
        </authorList>
    </citation>
    <scope>NUCLEOTIDE SEQUENCE [LARGE SCALE GENOMIC DNA]</scope>
    <source>
        <strain evidence="6 7">CBS 962.96</strain>
    </source>
</reference>
<dbReference type="PROSITE" id="PS00941">
    <property type="entry name" value="CARBOXYLESTERASE_B_2"/>
    <property type="match status" value="2"/>
</dbReference>
<evidence type="ECO:0000256" key="3">
    <source>
        <dbReference type="SAM" id="MobiDB-lite"/>
    </source>
</evidence>
<feature type="domain" description="Carboxylesterase type B" evidence="5">
    <location>
        <begin position="634"/>
        <end position="1128"/>
    </location>
</feature>
<protein>
    <submittedName>
        <fullName evidence="6">Alpha/beta-hydrolase</fullName>
    </submittedName>
</protein>
<sequence length="1179" mass="129406">MKHRYQTFLSVFLALTVPNVIAISNTPVIDLGYARYQGVRNNDSSNIDFLGVRYAKSPTGPLRWKAPQSPDSVPGVQLANSQPPTCPQAPRGMASESPFRNSNSNHQKRDEDESLLPEDEDCLFLNVYVPSSQFEDDTGNNNDTDSCGFPVVVWIHGGGYHRGSAANSSIPDTTGSYDGEDLLRISNDRTIVVIIQYRLGLFGFLAGETIKNDGSLNAGLLDQQFALQWVQQHISKFGGDPNHVVIWGESAGAGSVLNHIIANNGQTDPPLFIGGISSSMFLPSYYPYNDDIPETIYNEVLDQTICTNSQDTLSCLRNTDVALLSAVNIQIAAAGFIGTFAFGPVVDGSFIAQRPSELLSEGHLNKAILAISNAFEGTIFTDPNVTSLTEFVKSLFPTLSEKTVTDVVETYSGSNSTTDTSVFDIAARIYGESTFICPTYYLLDAFQGLSYKGLFAIPPALHADDVLYYFTSLNRPSRPIYNNTDFDKAFSQSFLAFATSEELDPDDKIDENILPEWPLWNGSSVNDMPQEMLFNRTEDFKPVVQVFETDEDLLRRCGRKRTRSGQSWRISPASFELKPRASMSRFLNLHLELRSKVLMDEPIEGLSLAWIAKLTRLGRTLLALIPNVIAISSPPIVDLGYAQYQGVRNNDTSNIDFLGVRYAKSPTGSLRWKAPQSPDSVPGVQLANSQPPMCLQAPGGIASENPFGNFSSSHQKRDVDEGLIPEDEDCLFLNVYVPGSQFKNDTGNNNDTDPDGLPVIVWIHGGGYTLGSAANASIPGTTGGYDGEDLLRISNDRTIVVVIQYRLGLFGFLAGETIKNDGDLNAGLLDQQFALQWVQQHISKFGGDPNRVVIWGESAGAGSVLNHIIANNGQTDPPLFIGGITSSSYLPSYYSYNDNITEATYNEVVDQTNCTNSQDTLSCLRNTDVALLSAANVQIVTAGFFGTFAFGPVVDGSFIAQRPSELLAEGRLNKVQKVLAITNAFEGTILTDPNVTSLTEFVKSLYPRLSEETVADVVETYSGSNSTADTSVFDIAAQIYGESRLICPTYYLLDAFQGLSYKGLFAVPPAFHGDDVFYYFTSLDRPSPPVFNNTDFDKAFSQSYLAFATSNELDPNDKFDENILPEWPLWNGSAVNNMPQEMLFNRTEDFEPVVEVFGTDEELLRRCGFWRSITAQTSQ</sequence>
<dbReference type="InterPro" id="IPR019826">
    <property type="entry name" value="Carboxylesterase_B_AS"/>
</dbReference>
<dbReference type="InterPro" id="IPR029058">
    <property type="entry name" value="AB_hydrolase_fold"/>
</dbReference>
<dbReference type="Proteomes" id="UP000297245">
    <property type="component" value="Unassembled WGS sequence"/>
</dbReference>
<dbReference type="PANTHER" id="PTHR11559">
    <property type="entry name" value="CARBOXYLESTERASE"/>
    <property type="match status" value="1"/>
</dbReference>
<dbReference type="PROSITE" id="PS00122">
    <property type="entry name" value="CARBOXYLESTERASE_B_1"/>
    <property type="match status" value="2"/>
</dbReference>
<dbReference type="Gene3D" id="3.40.50.1820">
    <property type="entry name" value="alpha/beta hydrolase"/>
    <property type="match status" value="2"/>
</dbReference>
<keyword evidence="4" id="KW-0732">Signal</keyword>
<dbReference type="GO" id="GO:0016787">
    <property type="term" value="F:hydrolase activity"/>
    <property type="evidence" value="ECO:0007669"/>
    <property type="project" value="UniProtKB-KW"/>
</dbReference>